<keyword evidence="10" id="KW-1185">Reference proteome</keyword>
<dbReference type="EMBL" id="BTFZ01000011">
    <property type="protein sequence ID" value="GMM36491.1"/>
    <property type="molecule type" value="Genomic_DNA"/>
</dbReference>
<dbReference type="PROSITE" id="PS50222">
    <property type="entry name" value="EF_HAND_2"/>
    <property type="match status" value="2"/>
</dbReference>
<organism evidence="9 10">
    <name type="scientific">Saccharomycopsis crataegensis</name>
    <dbReference type="NCBI Taxonomy" id="43959"/>
    <lineage>
        <taxon>Eukaryota</taxon>
        <taxon>Fungi</taxon>
        <taxon>Dikarya</taxon>
        <taxon>Ascomycota</taxon>
        <taxon>Saccharomycotina</taxon>
        <taxon>Saccharomycetes</taxon>
        <taxon>Saccharomycopsidaceae</taxon>
        <taxon>Saccharomycopsis</taxon>
    </lineage>
</organism>
<dbReference type="GO" id="GO:0005509">
    <property type="term" value="F:calcium ion binding"/>
    <property type="evidence" value="ECO:0007669"/>
    <property type="project" value="InterPro"/>
</dbReference>
<evidence type="ECO:0000256" key="5">
    <source>
        <dbReference type="ARBA" id="ARBA00022837"/>
    </source>
</evidence>
<dbReference type="PANTHER" id="PTHR23055:SF178">
    <property type="entry name" value="NEUROCALCIN HOMOLOG"/>
    <property type="match status" value="1"/>
</dbReference>
<dbReference type="Pfam" id="PF00036">
    <property type="entry name" value="EF-hand_1"/>
    <property type="match status" value="1"/>
</dbReference>
<dbReference type="PROSITE" id="PS00018">
    <property type="entry name" value="EF_HAND_1"/>
    <property type="match status" value="2"/>
</dbReference>
<dbReference type="FunFam" id="1.10.238.10:FF:000009">
    <property type="entry name" value="Visinin-like protein 1"/>
    <property type="match status" value="1"/>
</dbReference>
<dbReference type="RefSeq" id="XP_064853487.1">
    <property type="nucleotide sequence ID" value="XM_064997415.1"/>
</dbReference>
<dbReference type="GO" id="GO:0008047">
    <property type="term" value="F:enzyme activator activity"/>
    <property type="evidence" value="ECO:0007669"/>
    <property type="project" value="UniProtKB-ARBA"/>
</dbReference>
<dbReference type="Proteomes" id="UP001360560">
    <property type="component" value="Unassembled WGS sequence"/>
</dbReference>
<dbReference type="Gene3D" id="1.10.238.10">
    <property type="entry name" value="EF-hand"/>
    <property type="match status" value="1"/>
</dbReference>
<keyword evidence="3" id="KW-0479">Metal-binding</keyword>
<keyword evidence="2" id="KW-0519">Myristate</keyword>
<dbReference type="PRINTS" id="PR00450">
    <property type="entry name" value="RECOVERIN"/>
</dbReference>
<keyword evidence="5" id="KW-0106">Calcium</keyword>
<keyword evidence="4" id="KW-0677">Repeat</keyword>
<dbReference type="SMART" id="SM00054">
    <property type="entry name" value="EFh"/>
    <property type="match status" value="3"/>
</dbReference>
<dbReference type="InterPro" id="IPR002048">
    <property type="entry name" value="EF_hand_dom"/>
</dbReference>
<dbReference type="CDD" id="cd00051">
    <property type="entry name" value="EFh"/>
    <property type="match status" value="1"/>
</dbReference>
<evidence type="ECO:0000259" key="8">
    <source>
        <dbReference type="PROSITE" id="PS50222"/>
    </source>
</evidence>
<dbReference type="GO" id="GO:0016020">
    <property type="term" value="C:membrane"/>
    <property type="evidence" value="ECO:0007669"/>
    <property type="project" value="TreeGrafter"/>
</dbReference>
<dbReference type="InterPro" id="IPR011992">
    <property type="entry name" value="EF-hand-dom_pair"/>
</dbReference>
<keyword evidence="6" id="KW-0449">Lipoprotein</keyword>
<comment type="similarity">
    <text evidence="1">Belongs to the recoverin family.</text>
</comment>
<accession>A0AAV5QP45</accession>
<protein>
    <recommendedName>
        <fullName evidence="7">Calcium-binding protein NCS-1</fullName>
    </recommendedName>
</protein>
<evidence type="ECO:0000256" key="7">
    <source>
        <dbReference type="ARBA" id="ARBA00071944"/>
    </source>
</evidence>
<gene>
    <name evidence="9" type="ORF">DASC09_038160</name>
</gene>
<evidence type="ECO:0000256" key="1">
    <source>
        <dbReference type="ARBA" id="ARBA00006049"/>
    </source>
</evidence>
<feature type="domain" description="EF-hand" evidence="8">
    <location>
        <begin position="96"/>
        <end position="131"/>
    </location>
</feature>
<evidence type="ECO:0000313" key="10">
    <source>
        <dbReference type="Proteomes" id="UP001360560"/>
    </source>
</evidence>
<dbReference type="InterPro" id="IPR018247">
    <property type="entry name" value="EF_Hand_1_Ca_BS"/>
</dbReference>
<evidence type="ECO:0000256" key="4">
    <source>
        <dbReference type="ARBA" id="ARBA00022737"/>
    </source>
</evidence>
<proteinExistence type="inferred from homology"/>
<dbReference type="SUPFAM" id="SSF47473">
    <property type="entry name" value="EF-hand"/>
    <property type="match status" value="1"/>
</dbReference>
<name>A0AAV5QP45_9ASCO</name>
<dbReference type="GeneID" id="90074466"/>
<dbReference type="AlphaFoldDB" id="A0AAV5QP45"/>
<dbReference type="PANTHER" id="PTHR23055">
    <property type="entry name" value="CALCIUM BINDING PROTEINS"/>
    <property type="match status" value="1"/>
</dbReference>
<feature type="domain" description="EF-hand" evidence="8">
    <location>
        <begin position="60"/>
        <end position="95"/>
    </location>
</feature>
<dbReference type="InterPro" id="IPR028846">
    <property type="entry name" value="Recoverin"/>
</dbReference>
<sequence length="190" mass="22127">MGKTASKLSKDEISSLKKSTYFDKRELQQWYKGFLRDCPSGQLTNAEFLKIYKQFFPFGDPTDFANYIFNVFDKDKNGSIDFKEFIIVLSITSRGSKNEKLEWSYKLYDQNRDDKIDYQEMLNVLVAIYKMVGPMVRLNNDEATPELRAKKIFGLVNKDVNDMLDMDDFKVICEKDNQVLRGLDLYGGLV</sequence>
<evidence type="ECO:0000256" key="2">
    <source>
        <dbReference type="ARBA" id="ARBA00022707"/>
    </source>
</evidence>
<evidence type="ECO:0000256" key="6">
    <source>
        <dbReference type="ARBA" id="ARBA00023288"/>
    </source>
</evidence>
<comment type="caution">
    <text evidence="9">The sequence shown here is derived from an EMBL/GenBank/DDBJ whole genome shotgun (WGS) entry which is preliminary data.</text>
</comment>
<reference evidence="9 10" key="1">
    <citation type="journal article" date="2023" name="Elife">
        <title>Identification of key yeast species and microbe-microbe interactions impacting larval growth of Drosophila in the wild.</title>
        <authorList>
            <person name="Mure A."/>
            <person name="Sugiura Y."/>
            <person name="Maeda R."/>
            <person name="Honda K."/>
            <person name="Sakurai N."/>
            <person name="Takahashi Y."/>
            <person name="Watada M."/>
            <person name="Katoh T."/>
            <person name="Gotoh A."/>
            <person name="Gotoh Y."/>
            <person name="Taniguchi I."/>
            <person name="Nakamura K."/>
            <person name="Hayashi T."/>
            <person name="Katayama T."/>
            <person name="Uemura T."/>
            <person name="Hattori Y."/>
        </authorList>
    </citation>
    <scope>NUCLEOTIDE SEQUENCE [LARGE SCALE GENOMIC DNA]</scope>
    <source>
        <strain evidence="9 10">SC-9</strain>
    </source>
</reference>
<dbReference type="GO" id="GO:0005829">
    <property type="term" value="C:cytosol"/>
    <property type="evidence" value="ECO:0007669"/>
    <property type="project" value="TreeGrafter"/>
</dbReference>
<evidence type="ECO:0000313" key="9">
    <source>
        <dbReference type="EMBL" id="GMM36491.1"/>
    </source>
</evidence>
<evidence type="ECO:0000256" key="3">
    <source>
        <dbReference type="ARBA" id="ARBA00022723"/>
    </source>
</evidence>